<dbReference type="Proteomes" id="UP000222788">
    <property type="component" value="Unassembled WGS sequence"/>
</dbReference>
<gene>
    <name evidence="3" type="ORF">CFIMG_003955RA</name>
</gene>
<evidence type="ECO:0000259" key="2">
    <source>
        <dbReference type="Pfam" id="PF10313"/>
    </source>
</evidence>
<accession>A0A2C5X9V2</accession>
<reference evidence="3 4" key="2">
    <citation type="journal article" date="2013" name="IMA Fungus">
        <title>IMA Genome-F 1: Ceratocystis fimbriata: Draft nuclear genome sequence for the plant pathogen, Ceratocystis fimbriata.</title>
        <authorList>
            <person name="Wilken P.M."/>
            <person name="Steenkamp E.T."/>
            <person name="Wingfield M.J."/>
            <person name="de Beer Z.W."/>
            <person name="Wingfield B.D."/>
        </authorList>
    </citation>
    <scope>NUCLEOTIDE SEQUENCE [LARGE SCALE GENOMIC DNA]</scope>
    <source>
        <strain evidence="3 4">CBS 114723</strain>
    </source>
</reference>
<dbReference type="InterPro" id="IPR036322">
    <property type="entry name" value="WD40_repeat_dom_sf"/>
</dbReference>
<sequence length="736" mass="81806">MPILDCEDDAYYPTDQIILTGQRKRFNIGIHSQHWQLRALTGLACDNLLCFPGGSAHRQIHTLNLETKERIPVRKLPFVPRCLTAAQGWVCCGGEHGEFSAAKLGTIETLKSGNFEIPSTFFASHDSPIAVAKSARFVRERVNCVTIWFPQDQQSQTFQIIPHHGAYNEPVAVLSNNDRTVTLVSLNSFSDGEEPRSLCSLSYPDYVNRAVISPDCQFLAAVLDDPYLYIHQRAENEEWSPGSDEKDQFHWKLCAKVLLKSQFESDKTDRRGSFALAFSPGGQYLAVGTQHGVVSVFRTDRLIKDSDNALVKTFNSSRAGDQYGNGAIRDMAFCPGKYGLLAWTEDRGRVGIADMRSNFNKRQIIKLRESSSFELNAVLDPNVYLAPTSTANVRSAALLARELHALASELPSSTSDEATQIPIFNRVVNPPPAPAPASRNLSFDPRLLENLRHAREREERSMGYHEGNSAPRRTNARSTDSTDNTNNSLSALVTPSTSSRSMLQSALLVSSLRLSHRHVANAINTANTLLSDSNSTNRSSNNTIDDLDNSSSDFAWDSEWDEYPYPVPGARHVELRSNIRSFLDDWRQAPLLPGGSQITGEARSNIQLPNQAHVEVEGETQEPLLTSGNTRPMVTQRDRQPSNESSLHSSLWANNEPSNPMTTPTNRRMMGSGSIYREYMARRNNSLNALTSAPDNTSGMAWSTEGDTLYVGSEDGIYEMHVNTSYWKTISSIQLR</sequence>
<dbReference type="STRING" id="1035309.A0A2C5X9V2"/>
<reference evidence="3 4" key="1">
    <citation type="journal article" date="2013" name="Fungal Biol.">
        <title>Analysis of microsatellite markers in the genome of the plant pathogen Ceratocystis fimbriata.</title>
        <authorList>
            <person name="Simpson M.C."/>
            <person name="Wilken P.M."/>
            <person name="Coetzee M.P."/>
            <person name="Wingfield M.J."/>
            <person name="Wingfield B.D."/>
        </authorList>
    </citation>
    <scope>NUCLEOTIDE SEQUENCE [LARGE SCALE GENOMIC DNA]</scope>
    <source>
        <strain evidence="3 4">CBS 114723</strain>
    </source>
</reference>
<feature type="region of interest" description="Disordered" evidence="1">
    <location>
        <begin position="456"/>
        <end position="496"/>
    </location>
</feature>
<dbReference type="OrthoDB" id="64353at2759"/>
<feature type="compositionally biased region" description="Polar residues" evidence="1">
    <location>
        <begin position="642"/>
        <end position="666"/>
    </location>
</feature>
<dbReference type="EMBL" id="APWK03000032">
    <property type="protein sequence ID" value="PHH54102.1"/>
    <property type="molecule type" value="Genomic_DNA"/>
</dbReference>
<dbReference type="AlphaFoldDB" id="A0A2C5X9V2"/>
<dbReference type="PANTHER" id="PTHR43991:SF9">
    <property type="entry name" value="DUF2415 DOMAIN-CONTAINING PROTEIN"/>
    <property type="match status" value="1"/>
</dbReference>
<dbReference type="Gene3D" id="2.130.10.10">
    <property type="entry name" value="YVTN repeat-like/Quinoprotein amine dehydrogenase"/>
    <property type="match status" value="1"/>
</dbReference>
<feature type="compositionally biased region" description="Polar residues" evidence="1">
    <location>
        <begin position="476"/>
        <end position="496"/>
    </location>
</feature>
<feature type="compositionally biased region" description="Polar residues" evidence="1">
    <location>
        <begin position="623"/>
        <end position="633"/>
    </location>
</feature>
<feature type="region of interest" description="Disordered" evidence="1">
    <location>
        <begin position="616"/>
        <end position="670"/>
    </location>
</feature>
<name>A0A2C5X9V2_9PEZI</name>
<keyword evidence="4" id="KW-1185">Reference proteome</keyword>
<dbReference type="SUPFAM" id="SSF50978">
    <property type="entry name" value="WD40 repeat-like"/>
    <property type="match status" value="1"/>
</dbReference>
<comment type="caution">
    <text evidence="3">The sequence shown here is derived from an EMBL/GenBank/DDBJ whole genome shotgun (WGS) entry which is preliminary data.</text>
</comment>
<feature type="compositionally biased region" description="Low complexity" evidence="1">
    <location>
        <begin position="530"/>
        <end position="543"/>
    </location>
</feature>
<evidence type="ECO:0000256" key="1">
    <source>
        <dbReference type="SAM" id="MobiDB-lite"/>
    </source>
</evidence>
<feature type="domain" description="DUF2415" evidence="2">
    <location>
        <begin position="326"/>
        <end position="365"/>
    </location>
</feature>
<dbReference type="PANTHER" id="PTHR43991">
    <property type="entry name" value="WD REPEAT PROTEIN (AFU_ORTHOLOGUE AFUA_8G05640)-RELATED"/>
    <property type="match status" value="1"/>
</dbReference>
<protein>
    <recommendedName>
        <fullName evidence="2">DUF2415 domain-containing protein</fullName>
    </recommendedName>
</protein>
<dbReference type="Pfam" id="PF10313">
    <property type="entry name" value="DUF2415"/>
    <property type="match status" value="1"/>
</dbReference>
<evidence type="ECO:0000313" key="4">
    <source>
        <dbReference type="Proteomes" id="UP000222788"/>
    </source>
</evidence>
<evidence type="ECO:0000313" key="3">
    <source>
        <dbReference type="EMBL" id="PHH54102.1"/>
    </source>
</evidence>
<organism evidence="3 4">
    <name type="scientific">Ceratocystis fimbriata CBS 114723</name>
    <dbReference type="NCBI Taxonomy" id="1035309"/>
    <lineage>
        <taxon>Eukaryota</taxon>
        <taxon>Fungi</taxon>
        <taxon>Dikarya</taxon>
        <taxon>Ascomycota</taxon>
        <taxon>Pezizomycotina</taxon>
        <taxon>Sordariomycetes</taxon>
        <taxon>Hypocreomycetidae</taxon>
        <taxon>Microascales</taxon>
        <taxon>Ceratocystidaceae</taxon>
        <taxon>Ceratocystis</taxon>
    </lineage>
</organism>
<proteinExistence type="predicted"/>
<feature type="region of interest" description="Disordered" evidence="1">
    <location>
        <begin position="530"/>
        <end position="550"/>
    </location>
</feature>
<dbReference type="InterPro" id="IPR019417">
    <property type="entry name" value="DUF2415"/>
</dbReference>
<dbReference type="InterPro" id="IPR015943">
    <property type="entry name" value="WD40/YVTN_repeat-like_dom_sf"/>
</dbReference>